<dbReference type="KEGG" id="vpo:Kpol_1004p30"/>
<dbReference type="InParanoid" id="A7TJ87"/>
<accession>A7TJ87</accession>
<evidence type="ECO:0000313" key="2">
    <source>
        <dbReference type="Proteomes" id="UP000000267"/>
    </source>
</evidence>
<gene>
    <name evidence="1" type="ORF">Kpol_1004p30</name>
</gene>
<evidence type="ECO:0008006" key="3">
    <source>
        <dbReference type="Google" id="ProtNLM"/>
    </source>
</evidence>
<protein>
    <recommendedName>
        <fullName evidence="3">DNA repair protein RAD33</fullName>
    </recommendedName>
</protein>
<dbReference type="AlphaFoldDB" id="A7TJ87"/>
<dbReference type="HOGENOM" id="CLU_117800_1_0_1"/>
<dbReference type="EMBL" id="DS480400">
    <property type="protein sequence ID" value="EDO17656.1"/>
    <property type="molecule type" value="Genomic_DNA"/>
</dbReference>
<dbReference type="OMA" id="EMISCAT"/>
<dbReference type="GO" id="GO:0006289">
    <property type="term" value="P:nucleotide-excision repair"/>
    <property type="evidence" value="ECO:0007669"/>
    <property type="project" value="EnsemblFungi"/>
</dbReference>
<organism evidence="2">
    <name type="scientific">Vanderwaltozyma polyspora (strain ATCC 22028 / DSM 70294 / BCRC 21397 / CBS 2163 / NBRC 10782 / NRRL Y-8283 / UCD 57-17)</name>
    <name type="common">Kluyveromyces polysporus</name>
    <dbReference type="NCBI Taxonomy" id="436907"/>
    <lineage>
        <taxon>Eukaryota</taxon>
        <taxon>Fungi</taxon>
        <taxon>Dikarya</taxon>
        <taxon>Ascomycota</taxon>
        <taxon>Saccharomycotina</taxon>
        <taxon>Saccharomycetes</taxon>
        <taxon>Saccharomycetales</taxon>
        <taxon>Saccharomycetaceae</taxon>
        <taxon>Vanderwaltozyma</taxon>
    </lineage>
</organism>
<dbReference type="GeneID" id="5545895"/>
<reference evidence="1 2" key="1">
    <citation type="journal article" date="2007" name="Proc. Natl. Acad. Sci. U.S.A.">
        <title>Independent sorting-out of thousands of duplicated gene pairs in two yeast species descended from a whole-genome duplication.</title>
        <authorList>
            <person name="Scannell D.R."/>
            <person name="Frank A.C."/>
            <person name="Conant G.C."/>
            <person name="Byrne K.P."/>
            <person name="Woolfit M."/>
            <person name="Wolfe K.H."/>
        </authorList>
    </citation>
    <scope>NUCLEOTIDE SEQUENCE [LARGE SCALE GENOMIC DNA]</scope>
    <source>
        <strain evidence="2">ATCC 22028 / DSM 70294 / BCRC 21397 / CBS 2163 / NBRC 10782 / NRRL Y-8283 / UCD 57-17</strain>
    </source>
</reference>
<dbReference type="PhylomeDB" id="A7TJ87"/>
<dbReference type="Proteomes" id="UP000000267">
    <property type="component" value="Unassembled WGS sequence"/>
</dbReference>
<dbReference type="STRING" id="436907.A7TJ87"/>
<keyword evidence="2" id="KW-1185">Reference proteome</keyword>
<proteinExistence type="predicted"/>
<dbReference type="eggNOG" id="ENOG502RZDT">
    <property type="taxonomic scope" value="Eukaryota"/>
</dbReference>
<dbReference type="RefSeq" id="XP_001645514.1">
    <property type="nucleotide sequence ID" value="XM_001645464.1"/>
</dbReference>
<dbReference type="InterPro" id="IPR014841">
    <property type="entry name" value="Rad33"/>
</dbReference>
<dbReference type="Pfam" id="PF08730">
    <property type="entry name" value="Rad33"/>
    <property type="match status" value="1"/>
</dbReference>
<dbReference type="FunCoup" id="A7TJ87">
    <property type="interactions" value="32"/>
</dbReference>
<name>A7TJ87_VANPO</name>
<dbReference type="OrthoDB" id="4085867at2759"/>
<evidence type="ECO:0000313" key="1">
    <source>
        <dbReference type="EMBL" id="EDO17656.1"/>
    </source>
</evidence>
<sequence>MSKLTYQQVEKFMKASIPQDIEDEILEAFAKYSIEKDMTKDDLNNYFDDLQLPKELYSKLRPEDLCIESTEVIDFEKLLQHTFHILIFMDNEETIDTIWKLLVTQSGREIQYPNVQLKNHILSVKDLQKLSATVGMDKSTGIVEMLSVATSGSRVYMTYIDLAYILGKLGYLSF</sequence>